<protein>
    <submittedName>
        <fullName evidence="1">Uncharacterized protein</fullName>
    </submittedName>
</protein>
<accession>A0A218XTX6</accession>
<name>A0A218XTX6_PUNGR</name>
<gene>
    <name evidence="1" type="ORF">CDL15_Pgr016408</name>
</gene>
<sequence>MINFKVYDPIFSGPSLCQHSVGYTRWFRRKKISLQSLVPEKWCAHQREELSLERLLSRGQVKTGRDNVGQQKANRFVTIAVNLAISRIHVGHSTIHLQKEATKIKGRN</sequence>
<reference evidence="2" key="1">
    <citation type="journal article" date="2017" name="Plant J.">
        <title>The pomegranate (Punica granatum L.) genome and the genomics of punicalagin biosynthesis.</title>
        <authorList>
            <person name="Qin G."/>
            <person name="Xu C."/>
            <person name="Ming R."/>
            <person name="Tang H."/>
            <person name="Guyot R."/>
            <person name="Kramer E.M."/>
            <person name="Hu Y."/>
            <person name="Yi X."/>
            <person name="Qi Y."/>
            <person name="Xu X."/>
            <person name="Gao Z."/>
            <person name="Pan H."/>
            <person name="Jian J."/>
            <person name="Tian Y."/>
            <person name="Yue Z."/>
            <person name="Xu Y."/>
        </authorList>
    </citation>
    <scope>NUCLEOTIDE SEQUENCE [LARGE SCALE GENOMIC DNA]</scope>
    <source>
        <strain evidence="2">cv. Dabenzi</strain>
    </source>
</reference>
<organism evidence="1 2">
    <name type="scientific">Punica granatum</name>
    <name type="common">Pomegranate</name>
    <dbReference type="NCBI Taxonomy" id="22663"/>
    <lineage>
        <taxon>Eukaryota</taxon>
        <taxon>Viridiplantae</taxon>
        <taxon>Streptophyta</taxon>
        <taxon>Embryophyta</taxon>
        <taxon>Tracheophyta</taxon>
        <taxon>Spermatophyta</taxon>
        <taxon>Magnoliopsida</taxon>
        <taxon>eudicotyledons</taxon>
        <taxon>Gunneridae</taxon>
        <taxon>Pentapetalae</taxon>
        <taxon>rosids</taxon>
        <taxon>malvids</taxon>
        <taxon>Myrtales</taxon>
        <taxon>Lythraceae</taxon>
        <taxon>Punica</taxon>
    </lineage>
</organism>
<evidence type="ECO:0000313" key="1">
    <source>
        <dbReference type="EMBL" id="OWM87712.1"/>
    </source>
</evidence>
<comment type="caution">
    <text evidence="1">The sequence shown here is derived from an EMBL/GenBank/DDBJ whole genome shotgun (WGS) entry which is preliminary data.</text>
</comment>
<evidence type="ECO:0000313" key="2">
    <source>
        <dbReference type="Proteomes" id="UP000197138"/>
    </source>
</evidence>
<dbReference type="Proteomes" id="UP000197138">
    <property type="component" value="Unassembled WGS sequence"/>
</dbReference>
<proteinExistence type="predicted"/>
<dbReference type="AlphaFoldDB" id="A0A218XTX6"/>
<dbReference type="EMBL" id="MTKT01000807">
    <property type="protein sequence ID" value="OWM87712.1"/>
    <property type="molecule type" value="Genomic_DNA"/>
</dbReference>